<dbReference type="EMBL" id="JACHHV010000001">
    <property type="protein sequence ID" value="MBB5887271.1"/>
    <property type="molecule type" value="Genomic_DNA"/>
</dbReference>
<proteinExistence type="predicted"/>
<dbReference type="Gene3D" id="3.40.710.10">
    <property type="entry name" value="DD-peptidase/beta-lactamase superfamily"/>
    <property type="match status" value="1"/>
</dbReference>
<keyword evidence="1" id="KW-0378">Hydrolase</keyword>
<dbReference type="InterPro" id="IPR050789">
    <property type="entry name" value="Diverse_Enzym_Activities"/>
</dbReference>
<dbReference type="GO" id="GO:0016787">
    <property type="term" value="F:hydrolase activity"/>
    <property type="evidence" value="ECO:0007669"/>
    <property type="project" value="UniProtKB-KW"/>
</dbReference>
<gene>
    <name evidence="3" type="ORF">HNQ37_000139</name>
</gene>
<dbReference type="InterPro" id="IPR012338">
    <property type="entry name" value="Beta-lactam/transpept-like"/>
</dbReference>
<sequence length="316" mass="36838">MINEKKFITRVNDYLAREVFPGCEFTLIDRDETQHYYLLGNEEILPEKKRLKAGKRWDLASVSKVVGTGSLVIDEVLAGRIDLDHSLKSYLPNWHEKSITVRQLLTHTTGINPYIENRNELGFSELKKVILGLELKTDQSFYYTDVNFILLGFMLEEIFEKDLDQLLAEKVFIPRKMFETTYSPVENAVVTDYKLPAGIVHDPKAQVLGGHCGSAGLFSSMKDLQYFINSYLYDKKYLKLYENYSPDSHRVRSMGWGFQTEEWLIHTGYTGTFLMMNLKQKQAVIFLSNRVHLKDERDEWIKQRDALIQDFIDCFE</sequence>
<reference evidence="3 4" key="1">
    <citation type="submission" date="2020-08" db="EMBL/GenBank/DDBJ databases">
        <title>Genomic Encyclopedia of Type Strains, Phase IV (KMG-IV): sequencing the most valuable type-strain genomes for metagenomic binning, comparative biology and taxonomic classification.</title>
        <authorList>
            <person name="Goeker M."/>
        </authorList>
    </citation>
    <scope>NUCLEOTIDE SEQUENCE [LARGE SCALE GENOMIC DNA]</scope>
    <source>
        <strain evidence="3 4">DSM 14925</strain>
    </source>
</reference>
<evidence type="ECO:0000313" key="3">
    <source>
        <dbReference type="EMBL" id="MBB5887271.1"/>
    </source>
</evidence>
<accession>A0A841C6U5</accession>
<dbReference type="SUPFAM" id="SSF56601">
    <property type="entry name" value="beta-lactamase/transpeptidase-like"/>
    <property type="match status" value="1"/>
</dbReference>
<dbReference type="InterPro" id="IPR001466">
    <property type="entry name" value="Beta-lactam-related"/>
</dbReference>
<evidence type="ECO:0000313" key="4">
    <source>
        <dbReference type="Proteomes" id="UP000562464"/>
    </source>
</evidence>
<keyword evidence="4" id="KW-1185">Reference proteome</keyword>
<feature type="domain" description="Beta-lactamase-related" evidence="2">
    <location>
        <begin position="13"/>
        <end position="306"/>
    </location>
</feature>
<dbReference type="PANTHER" id="PTHR43283:SF11">
    <property type="entry name" value="BETA-LACTAMASE-RELATED DOMAIN-CONTAINING PROTEIN"/>
    <property type="match status" value="1"/>
</dbReference>
<protein>
    <submittedName>
        <fullName evidence="3">CubicO group peptidase (Beta-lactamase class C family)</fullName>
    </submittedName>
</protein>
<dbReference type="Pfam" id="PF00144">
    <property type="entry name" value="Beta-lactamase"/>
    <property type="match status" value="1"/>
</dbReference>
<name>A0A841C6U5_9LACT</name>
<dbReference type="Proteomes" id="UP000562464">
    <property type="component" value="Unassembled WGS sequence"/>
</dbReference>
<evidence type="ECO:0000259" key="2">
    <source>
        <dbReference type="Pfam" id="PF00144"/>
    </source>
</evidence>
<evidence type="ECO:0000256" key="1">
    <source>
        <dbReference type="ARBA" id="ARBA00022801"/>
    </source>
</evidence>
<comment type="caution">
    <text evidence="3">The sequence shown here is derived from an EMBL/GenBank/DDBJ whole genome shotgun (WGS) entry which is preliminary data.</text>
</comment>
<organism evidence="3 4">
    <name type="scientific">Lactovum miscens</name>
    <dbReference type="NCBI Taxonomy" id="190387"/>
    <lineage>
        <taxon>Bacteria</taxon>
        <taxon>Bacillati</taxon>
        <taxon>Bacillota</taxon>
        <taxon>Bacilli</taxon>
        <taxon>Lactobacillales</taxon>
        <taxon>Streptococcaceae</taxon>
        <taxon>Lactovum</taxon>
    </lineage>
</organism>
<dbReference type="PANTHER" id="PTHR43283">
    <property type="entry name" value="BETA-LACTAMASE-RELATED"/>
    <property type="match status" value="1"/>
</dbReference>
<dbReference type="AlphaFoldDB" id="A0A841C6U5"/>